<comment type="caution">
    <text evidence="2">The sequence shown here is derived from an EMBL/GenBank/DDBJ whole genome shotgun (WGS) entry which is preliminary data.</text>
</comment>
<name>A0ABR3IZ18_9AGAR</name>
<dbReference type="EMBL" id="JASNQZ010000014">
    <property type="protein sequence ID" value="KAL0948569.1"/>
    <property type="molecule type" value="Genomic_DNA"/>
</dbReference>
<dbReference type="InterPro" id="IPR032675">
    <property type="entry name" value="LRR_dom_sf"/>
</dbReference>
<evidence type="ECO:0008006" key="4">
    <source>
        <dbReference type="Google" id="ProtNLM"/>
    </source>
</evidence>
<dbReference type="Gene3D" id="3.80.10.10">
    <property type="entry name" value="Ribonuclease Inhibitor"/>
    <property type="match status" value="1"/>
</dbReference>
<proteinExistence type="predicted"/>
<gene>
    <name evidence="2" type="ORF">HGRIS_011128</name>
</gene>
<feature type="coiled-coil region" evidence="1">
    <location>
        <begin position="68"/>
        <end position="98"/>
    </location>
</feature>
<keyword evidence="1" id="KW-0175">Coiled coil</keyword>
<reference evidence="3" key="1">
    <citation type="submission" date="2024-06" db="EMBL/GenBank/DDBJ databases">
        <title>Multi-omics analyses provide insights into the biosynthesis of the anticancer antibiotic pleurotin in Hohenbuehelia grisea.</title>
        <authorList>
            <person name="Weaver J.A."/>
            <person name="Alberti F."/>
        </authorList>
    </citation>
    <scope>NUCLEOTIDE SEQUENCE [LARGE SCALE GENOMIC DNA]</scope>
    <source>
        <strain evidence="3">T-177</strain>
    </source>
</reference>
<evidence type="ECO:0000313" key="3">
    <source>
        <dbReference type="Proteomes" id="UP001556367"/>
    </source>
</evidence>
<protein>
    <recommendedName>
        <fullName evidence="4">F-box domain-containing protein</fullName>
    </recommendedName>
</protein>
<dbReference type="Proteomes" id="UP001556367">
    <property type="component" value="Unassembled WGS sequence"/>
</dbReference>
<evidence type="ECO:0000313" key="2">
    <source>
        <dbReference type="EMBL" id="KAL0948569.1"/>
    </source>
</evidence>
<accession>A0ABR3IZ18</accession>
<organism evidence="2 3">
    <name type="scientific">Hohenbuehelia grisea</name>
    <dbReference type="NCBI Taxonomy" id="104357"/>
    <lineage>
        <taxon>Eukaryota</taxon>
        <taxon>Fungi</taxon>
        <taxon>Dikarya</taxon>
        <taxon>Basidiomycota</taxon>
        <taxon>Agaricomycotina</taxon>
        <taxon>Agaricomycetes</taxon>
        <taxon>Agaricomycetidae</taxon>
        <taxon>Agaricales</taxon>
        <taxon>Pleurotineae</taxon>
        <taxon>Pleurotaceae</taxon>
        <taxon>Hohenbuehelia</taxon>
    </lineage>
</organism>
<dbReference type="SUPFAM" id="SSF52047">
    <property type="entry name" value="RNI-like"/>
    <property type="match status" value="1"/>
</dbReference>
<evidence type="ECO:0000256" key="1">
    <source>
        <dbReference type="SAM" id="Coils"/>
    </source>
</evidence>
<keyword evidence="3" id="KW-1185">Reference proteome</keyword>
<sequence>MDSVLQRLSLRKIPALPCPDCNMASITTDGRFDLEASPVAALVTSNQRPSTAEIDTALAEVKHSSHELALCDDNIKHLEAHLEDLKRLETHLQDLKRKRSTISRYLLAHKAAASPIRRVPPEILAIIMLYAVSRERSLDQYFPGAPQHGMWRLALVSRIWRDVALSTPILWSEIDIDCNETRRWSDVSMFEVLLERSRPAPLTFWLIHEDIGGDNHFRVLETICAHSARWKNVFITSSFIPLKFMSRVRSAIPQLSRLKINLYNDQGLQPVIDAFSDALQLQHVDLGDLGSRSIDLPWPQLKSLKCAGTISDCLRVLPNMGALEALEFSPEVEQDSSGTRLRNQFSLPRLKSLSIPYGRFEPDFIDCLTLPALESATFVMNGSSNVTLHAYLSLIKRSSCTLTTLSLRAVRLDGSQLLALLRHHPFLHKLRLNILVDSNQLLVKEFAQALTISPTRPDPYLPRLRVLDIDMNKLSNDFLSMVESRSSAFVEDGGGATRDVVRLESLVLRSFYPSHVDYRLIHLKESDLAVDVGFAI</sequence>